<gene>
    <name evidence="1" type="ORF">g.3379</name>
</gene>
<organism evidence="1">
    <name type="scientific">Homalodisca liturata</name>
    <dbReference type="NCBI Taxonomy" id="320908"/>
    <lineage>
        <taxon>Eukaryota</taxon>
        <taxon>Metazoa</taxon>
        <taxon>Ecdysozoa</taxon>
        <taxon>Arthropoda</taxon>
        <taxon>Hexapoda</taxon>
        <taxon>Insecta</taxon>
        <taxon>Pterygota</taxon>
        <taxon>Neoptera</taxon>
        <taxon>Paraneoptera</taxon>
        <taxon>Hemiptera</taxon>
        <taxon>Auchenorrhyncha</taxon>
        <taxon>Membracoidea</taxon>
        <taxon>Cicadellidae</taxon>
        <taxon>Cicadellinae</taxon>
        <taxon>Proconiini</taxon>
        <taxon>Homalodisca</taxon>
    </lineage>
</organism>
<feature type="non-terminal residue" evidence="1">
    <location>
        <position position="241"/>
    </location>
</feature>
<reference evidence="1" key="1">
    <citation type="submission" date="2015-11" db="EMBL/GenBank/DDBJ databases">
        <title>De novo transcriptome assembly of four potential Pierce s Disease insect vectors from Arizona vineyards.</title>
        <authorList>
            <person name="Tassone E.E."/>
        </authorList>
    </citation>
    <scope>NUCLEOTIDE SEQUENCE</scope>
</reference>
<evidence type="ECO:0000313" key="1">
    <source>
        <dbReference type="EMBL" id="JAS73654.1"/>
    </source>
</evidence>
<dbReference type="EMBL" id="GECU01034052">
    <property type="protein sequence ID" value="JAS73654.1"/>
    <property type="molecule type" value="Transcribed_RNA"/>
</dbReference>
<sequence>LEAVPVDISRIPCGTMNHSLSLSQRSNEKFSTENNFTSSEKEPYLRKHISAVQSSKTFKGRLSFKNHSSNSIQRFTANLSSVPKSYKLSQNTNRSSNFTSNNSYDMDDQTHSQLNLPFTKCPPSNNHYQQPQPIQMRSNMRLKNPYDENDKKISSIKYQTTPSEIPVEDNFIQCQIPNDYELLEPECRRFSQSYSHQNEVEPISGIAVNKPSAVLGNQNDPHKKYRLTLSQRFSSKGEFSS</sequence>
<proteinExistence type="predicted"/>
<feature type="non-terminal residue" evidence="1">
    <location>
        <position position="1"/>
    </location>
</feature>
<accession>A0A1B6HFY6</accession>
<dbReference type="AlphaFoldDB" id="A0A1B6HFY6"/>
<protein>
    <submittedName>
        <fullName evidence="1">Uncharacterized protein</fullName>
    </submittedName>
</protein>
<name>A0A1B6HFY6_9HEMI</name>